<evidence type="ECO:0000313" key="2">
    <source>
        <dbReference type="EMBL" id="GCD41880.1"/>
    </source>
</evidence>
<reference evidence="2 3" key="1">
    <citation type="submission" date="2018-11" db="EMBL/GenBank/DDBJ databases">
        <title>Whole genome sequence of Streptomyces paromomycinus NBRC 15454(T).</title>
        <authorList>
            <person name="Komaki H."/>
            <person name="Tamura T."/>
        </authorList>
    </citation>
    <scope>NUCLEOTIDE SEQUENCE [LARGE SCALE GENOMIC DNA]</scope>
    <source>
        <strain evidence="2 3">NBRC 15454</strain>
    </source>
</reference>
<dbReference type="Proteomes" id="UP000286746">
    <property type="component" value="Unassembled WGS sequence"/>
</dbReference>
<gene>
    <name evidence="2" type="ORF">GKJPGBOP_01537</name>
</gene>
<keyword evidence="3" id="KW-1185">Reference proteome</keyword>
<dbReference type="EMBL" id="BHZD01000001">
    <property type="protein sequence ID" value="GCD41880.1"/>
    <property type="molecule type" value="Genomic_DNA"/>
</dbReference>
<comment type="caution">
    <text evidence="2">The sequence shown here is derived from an EMBL/GenBank/DDBJ whole genome shotgun (WGS) entry which is preliminary data.</text>
</comment>
<feature type="region of interest" description="Disordered" evidence="1">
    <location>
        <begin position="106"/>
        <end position="142"/>
    </location>
</feature>
<feature type="compositionally biased region" description="Pro residues" evidence="1">
    <location>
        <begin position="122"/>
        <end position="133"/>
    </location>
</feature>
<evidence type="ECO:0000256" key="1">
    <source>
        <dbReference type="SAM" id="MobiDB-lite"/>
    </source>
</evidence>
<proteinExistence type="predicted"/>
<dbReference type="AlphaFoldDB" id="A0A401VXS6"/>
<organism evidence="2 3">
    <name type="scientific">Streptomyces paromomycinus</name>
    <name type="common">Streptomyces rimosus subsp. paromomycinus</name>
    <dbReference type="NCBI Taxonomy" id="92743"/>
    <lineage>
        <taxon>Bacteria</taxon>
        <taxon>Bacillati</taxon>
        <taxon>Actinomycetota</taxon>
        <taxon>Actinomycetes</taxon>
        <taxon>Kitasatosporales</taxon>
        <taxon>Streptomycetaceae</taxon>
        <taxon>Streptomyces</taxon>
    </lineage>
</organism>
<evidence type="ECO:0000313" key="3">
    <source>
        <dbReference type="Proteomes" id="UP000286746"/>
    </source>
</evidence>
<name>A0A401VXS6_STREY</name>
<sequence>MRRQAGPRFGYRGTGGPVNGVARSLHARLYGLPAAPSPLPTALDELLQALGTTRDGDQRQAVLTQLADQLRNAAEILEWARDNARQLPAPVWEWLRDATDTTRHLADGLDSVRPSFAAPQAPAAPLPPPPAPAPSRAAPVRR</sequence>
<accession>A0A401VXS6</accession>
<dbReference type="RefSeq" id="WP_125053103.1">
    <property type="nucleotide sequence ID" value="NZ_BHZD01000001.1"/>
</dbReference>
<protein>
    <submittedName>
        <fullName evidence="2">Uncharacterized protein</fullName>
    </submittedName>
</protein>